<evidence type="ECO:0000256" key="1">
    <source>
        <dbReference type="ARBA" id="ARBA00022679"/>
    </source>
</evidence>
<evidence type="ECO:0000313" key="3">
    <source>
        <dbReference type="EMBL" id="KAJ7755943.1"/>
    </source>
</evidence>
<dbReference type="InterPro" id="IPR050830">
    <property type="entry name" value="Fungal_FAS"/>
</dbReference>
<proteinExistence type="predicted"/>
<keyword evidence="1" id="KW-0808">Transferase</keyword>
<evidence type="ECO:0000259" key="2">
    <source>
        <dbReference type="Pfam" id="PF17951"/>
    </source>
</evidence>
<evidence type="ECO:0000313" key="4">
    <source>
        <dbReference type="Proteomes" id="UP001215598"/>
    </source>
</evidence>
<dbReference type="GO" id="GO:0019171">
    <property type="term" value="F:(3R)-hydroxyacyl-[acyl-carrier-protein] dehydratase activity"/>
    <property type="evidence" value="ECO:0007669"/>
    <property type="project" value="InterPro"/>
</dbReference>
<dbReference type="AlphaFoldDB" id="A0AAD7J773"/>
<protein>
    <recommendedName>
        <fullName evidence="2">Fatty acid synthase meander beta sheet domain-containing protein</fullName>
    </recommendedName>
</protein>
<gene>
    <name evidence="3" type="ORF">B0H16DRAFT_1722093</name>
</gene>
<reference evidence="3" key="1">
    <citation type="submission" date="2023-03" db="EMBL/GenBank/DDBJ databases">
        <title>Massive genome expansion in bonnet fungi (Mycena s.s.) driven by repeated elements and novel gene families across ecological guilds.</title>
        <authorList>
            <consortium name="Lawrence Berkeley National Laboratory"/>
            <person name="Harder C.B."/>
            <person name="Miyauchi S."/>
            <person name="Viragh M."/>
            <person name="Kuo A."/>
            <person name="Thoen E."/>
            <person name="Andreopoulos B."/>
            <person name="Lu D."/>
            <person name="Skrede I."/>
            <person name="Drula E."/>
            <person name="Henrissat B."/>
            <person name="Morin E."/>
            <person name="Kohler A."/>
            <person name="Barry K."/>
            <person name="LaButti K."/>
            <person name="Morin E."/>
            <person name="Salamov A."/>
            <person name="Lipzen A."/>
            <person name="Mereny Z."/>
            <person name="Hegedus B."/>
            <person name="Baldrian P."/>
            <person name="Stursova M."/>
            <person name="Weitz H."/>
            <person name="Taylor A."/>
            <person name="Grigoriev I.V."/>
            <person name="Nagy L.G."/>
            <person name="Martin F."/>
            <person name="Kauserud H."/>
        </authorList>
    </citation>
    <scope>NUCLEOTIDE SEQUENCE</scope>
    <source>
        <strain evidence="3">CBHHK182m</strain>
    </source>
</reference>
<dbReference type="PANTHER" id="PTHR10982">
    <property type="entry name" value="MALONYL COA-ACYL CARRIER PROTEIN TRANSACYLASE"/>
    <property type="match status" value="1"/>
</dbReference>
<feature type="domain" description="Fatty acid synthase meander beta sheet" evidence="2">
    <location>
        <begin position="306"/>
        <end position="409"/>
    </location>
</feature>
<dbReference type="InterPro" id="IPR040883">
    <property type="entry name" value="FAS_meander"/>
</dbReference>
<dbReference type="GO" id="GO:0016740">
    <property type="term" value="F:transferase activity"/>
    <property type="evidence" value="ECO:0007669"/>
    <property type="project" value="UniProtKB-KW"/>
</dbReference>
<dbReference type="PANTHER" id="PTHR10982:SF21">
    <property type="entry name" value="FATTY ACID SYNTHASE SUBUNIT BETA"/>
    <property type="match status" value="1"/>
</dbReference>
<name>A0AAD7J773_9AGAR</name>
<sequence length="481" mass="53536">MSGSRLAASRVSPHLLGGAGLVSRLGTCFSIVRALDWSWSCRGDAVFEPAAHRDHHRAGAMAKVKHIGIISESIPASHSLTIDVGFFFLTSCVDRAPHSSSTSSVGLLVCIIFKQCPWLRVVGPPSFRCFVQRAQLLRLSCKQLRLCFGFAIEQFRIPCKQLRVGGSLFFCLCIRSSSSTAHPTALCPARQLVRLSRAQLLHLSRNQLRLAQPAPPPFRLRLRAPPPLPRVVGRLVQRTQLLRLCFALEQQRSQLRTVVRVVRRLLEFRHGGDESKVPTVDYLSAPPAALPAVPNLKRTEANGELRASAGSKPIVQGTSYIDNPMRRLLIARRDQKVVVAYDGASPVSVTFTAASKLIDITLFEDLRDVSVPLALQFEYKPPLGFAPIHEIATGRNTRIKEFHWEFYWFIFNGFRMVDGAKPHQVAAVCKAEANITNTDAGEIIPPPHVMGQLIEMGFSIPQSRRTRRRVPRWDVRRAGCD</sequence>
<organism evidence="3 4">
    <name type="scientific">Mycena metata</name>
    <dbReference type="NCBI Taxonomy" id="1033252"/>
    <lineage>
        <taxon>Eukaryota</taxon>
        <taxon>Fungi</taxon>
        <taxon>Dikarya</taxon>
        <taxon>Basidiomycota</taxon>
        <taxon>Agaricomycotina</taxon>
        <taxon>Agaricomycetes</taxon>
        <taxon>Agaricomycetidae</taxon>
        <taxon>Agaricales</taxon>
        <taxon>Marasmiineae</taxon>
        <taxon>Mycenaceae</taxon>
        <taxon>Mycena</taxon>
    </lineage>
</organism>
<dbReference type="Proteomes" id="UP001215598">
    <property type="component" value="Unassembled WGS sequence"/>
</dbReference>
<keyword evidence="4" id="KW-1185">Reference proteome</keyword>
<accession>A0AAD7J773</accession>
<dbReference type="Gene3D" id="3.30.1120.100">
    <property type="match status" value="1"/>
</dbReference>
<comment type="caution">
    <text evidence="3">The sequence shown here is derived from an EMBL/GenBank/DDBJ whole genome shotgun (WGS) entry which is preliminary data.</text>
</comment>
<dbReference type="Pfam" id="PF17951">
    <property type="entry name" value="FAS_meander"/>
    <property type="match status" value="1"/>
</dbReference>
<dbReference type="EMBL" id="JARKIB010000048">
    <property type="protein sequence ID" value="KAJ7755943.1"/>
    <property type="molecule type" value="Genomic_DNA"/>
</dbReference>